<organism evidence="1 2">
    <name type="scientific">Violaceomyces palustris</name>
    <dbReference type="NCBI Taxonomy" id="1673888"/>
    <lineage>
        <taxon>Eukaryota</taxon>
        <taxon>Fungi</taxon>
        <taxon>Dikarya</taxon>
        <taxon>Basidiomycota</taxon>
        <taxon>Ustilaginomycotina</taxon>
        <taxon>Ustilaginomycetes</taxon>
        <taxon>Violaceomycetales</taxon>
        <taxon>Violaceomycetaceae</taxon>
        <taxon>Violaceomyces</taxon>
    </lineage>
</organism>
<sequence length="64" mass="6748">IKRHMRFIGPGLVASTSLCDAGNFASDLQAGSQFGYSLLFVVLLSGLFAVLFQILACRLGVVTG</sequence>
<feature type="non-terminal residue" evidence="1">
    <location>
        <position position="64"/>
    </location>
</feature>
<accession>A0ACD0NSW3</accession>
<feature type="non-terminal residue" evidence="1">
    <location>
        <position position="1"/>
    </location>
</feature>
<protein>
    <submittedName>
        <fullName evidence="1">Nramp-domain-containing protein</fullName>
    </submittedName>
</protein>
<reference evidence="1 2" key="1">
    <citation type="journal article" date="2018" name="Mol. Biol. Evol.">
        <title>Broad Genomic Sampling Reveals a Smut Pathogenic Ancestry of the Fungal Clade Ustilaginomycotina.</title>
        <authorList>
            <person name="Kijpornyongpan T."/>
            <person name="Mondo S.J."/>
            <person name="Barry K."/>
            <person name="Sandor L."/>
            <person name="Lee J."/>
            <person name="Lipzen A."/>
            <person name="Pangilinan J."/>
            <person name="LaButti K."/>
            <person name="Hainaut M."/>
            <person name="Henrissat B."/>
            <person name="Grigoriev I.V."/>
            <person name="Spatafora J.W."/>
            <person name="Aime M.C."/>
        </authorList>
    </citation>
    <scope>NUCLEOTIDE SEQUENCE [LARGE SCALE GENOMIC DNA]</scope>
    <source>
        <strain evidence="1 2">SA 807</strain>
    </source>
</reference>
<dbReference type="Proteomes" id="UP000245626">
    <property type="component" value="Unassembled WGS sequence"/>
</dbReference>
<keyword evidence="2" id="KW-1185">Reference proteome</keyword>
<proteinExistence type="predicted"/>
<name>A0ACD0NSW3_9BASI</name>
<evidence type="ECO:0000313" key="1">
    <source>
        <dbReference type="EMBL" id="PWN48896.1"/>
    </source>
</evidence>
<gene>
    <name evidence="1" type="ORF">IE53DRAFT_304324</name>
</gene>
<dbReference type="EMBL" id="KZ820127">
    <property type="protein sequence ID" value="PWN48896.1"/>
    <property type="molecule type" value="Genomic_DNA"/>
</dbReference>
<evidence type="ECO:0000313" key="2">
    <source>
        <dbReference type="Proteomes" id="UP000245626"/>
    </source>
</evidence>